<organism evidence="2">
    <name type="scientific">marine sediment metagenome</name>
    <dbReference type="NCBI Taxonomy" id="412755"/>
    <lineage>
        <taxon>unclassified sequences</taxon>
        <taxon>metagenomes</taxon>
        <taxon>ecological metagenomes</taxon>
    </lineage>
</organism>
<dbReference type="Gene3D" id="3.30.65.10">
    <property type="entry name" value="Bacterial Topoisomerase I, domain 1"/>
    <property type="match status" value="1"/>
</dbReference>
<gene>
    <name evidence="2" type="ORF">S12H4_13876</name>
</gene>
<evidence type="ECO:0000313" key="2">
    <source>
        <dbReference type="EMBL" id="GAI78244.1"/>
    </source>
</evidence>
<dbReference type="GO" id="GO:0003677">
    <property type="term" value="F:DNA binding"/>
    <property type="evidence" value="ECO:0007669"/>
    <property type="project" value="InterPro"/>
</dbReference>
<evidence type="ECO:0000259" key="1">
    <source>
        <dbReference type="Pfam" id="PF01396"/>
    </source>
</evidence>
<feature type="domain" description="DNA topoisomerase type IA zn finger" evidence="1">
    <location>
        <begin position="13"/>
        <end position="42"/>
    </location>
</feature>
<proteinExistence type="predicted"/>
<sequence>MEKVKLADAVTEEICPKCGKPMVVKFGRYGKFLACSGYPECK</sequence>
<reference evidence="2" key="1">
    <citation type="journal article" date="2014" name="Front. Microbiol.">
        <title>High frequency of phylogenetically diverse reductive dehalogenase-homologous genes in deep subseafloor sedimentary metagenomes.</title>
        <authorList>
            <person name="Kawai M."/>
            <person name="Futagami T."/>
            <person name="Toyoda A."/>
            <person name="Takaki Y."/>
            <person name="Nishi S."/>
            <person name="Hori S."/>
            <person name="Arai W."/>
            <person name="Tsubouchi T."/>
            <person name="Morono Y."/>
            <person name="Uchiyama I."/>
            <person name="Ito T."/>
            <person name="Fujiyama A."/>
            <person name="Inagaki F."/>
            <person name="Takami H."/>
        </authorList>
    </citation>
    <scope>NUCLEOTIDE SEQUENCE</scope>
    <source>
        <strain evidence="2">Expedition CK06-06</strain>
    </source>
</reference>
<dbReference type="Pfam" id="PF01396">
    <property type="entry name" value="Zn_ribbon_Top1"/>
    <property type="match status" value="1"/>
</dbReference>
<dbReference type="GO" id="GO:0006265">
    <property type="term" value="P:DNA topological change"/>
    <property type="evidence" value="ECO:0007669"/>
    <property type="project" value="InterPro"/>
</dbReference>
<comment type="caution">
    <text evidence="2">The sequence shown here is derived from an EMBL/GenBank/DDBJ whole genome shotgun (WGS) entry which is preliminary data.</text>
</comment>
<dbReference type="InterPro" id="IPR013498">
    <property type="entry name" value="Topo_IA_Znf"/>
</dbReference>
<dbReference type="GO" id="GO:0005694">
    <property type="term" value="C:chromosome"/>
    <property type="evidence" value="ECO:0007669"/>
    <property type="project" value="InterPro"/>
</dbReference>
<protein>
    <recommendedName>
        <fullName evidence="1">DNA topoisomerase type IA zn finger domain-containing protein</fullName>
    </recommendedName>
</protein>
<name>X1TDX1_9ZZZZ</name>
<dbReference type="SUPFAM" id="SSF57783">
    <property type="entry name" value="Zinc beta-ribbon"/>
    <property type="match status" value="1"/>
</dbReference>
<dbReference type="AlphaFoldDB" id="X1TDX1"/>
<accession>X1TDX1</accession>
<feature type="non-terminal residue" evidence="2">
    <location>
        <position position="42"/>
    </location>
</feature>
<dbReference type="GO" id="GO:0003916">
    <property type="term" value="F:DNA topoisomerase activity"/>
    <property type="evidence" value="ECO:0007669"/>
    <property type="project" value="InterPro"/>
</dbReference>
<dbReference type="EMBL" id="BARW01006604">
    <property type="protein sequence ID" value="GAI78244.1"/>
    <property type="molecule type" value="Genomic_DNA"/>
</dbReference>